<evidence type="ECO:0000313" key="3">
    <source>
        <dbReference type="Proteomes" id="UP001050691"/>
    </source>
</evidence>
<accession>A0AAV5AQR3</accession>
<dbReference type="InterPro" id="IPR001375">
    <property type="entry name" value="Peptidase_S9_cat"/>
</dbReference>
<evidence type="ECO:0000313" key="2">
    <source>
        <dbReference type="EMBL" id="GJJ15140.1"/>
    </source>
</evidence>
<evidence type="ECO:0000259" key="1">
    <source>
        <dbReference type="Pfam" id="PF00326"/>
    </source>
</evidence>
<dbReference type="SUPFAM" id="SSF53474">
    <property type="entry name" value="alpha/beta-Hydrolases"/>
    <property type="match status" value="1"/>
</dbReference>
<sequence length="647" mass="72196">MTIITDKYETQKEAPYGTWKSPITPESLTKSVTVVSSVFVDDVTKELYYLESRASEEPRQVLVKLKDNKDLFGIGWNARTKVHEYGGSCATVYDGVAYFSHFKNNRVYKVKEGKDPVPVTPDNNNWRYADITVIPHHPHILLAVLEDHTKPEPVNVINKLVAINTQDQSIQVVVEGADFYDFSKPSPDGTKLTWVQWFHPDMPWQGSELVLADLSVVGNSVKATNLKVIAGERKNISIQQPSWPSNDRLLFISDASGYLNPWTYTLSTGIAKINTPNGISEDFCGLAWALGNSDYAALTKSLVIHTSIRNDRSLLSVWDLDKETFTYLPTPYSHIESVKVLSATEAVFVGHKDDDTPAIVKITISAVGDEPKYDVLKSTWDNRFPREIISKPHIFSFPVPPSDELIHVVYYPPHNPKFKAPEGQLPPAVIVLHGGPTGRLLVTLTWTIQFWTSRGWAVIDVLYGGSAGDRLKKQWGIVDVNDTISTIKQFIQRGIVDPKRIAMRGVSSSGLTSMGALIREPNLVSVASSSYGVSDLLKLEEFTHKFQSRYFDYLLGGPSSEIMDVYIQRSPITHVDKIKTPLLIMQGLVDSIVPPGQSETIVKKIQEAGGKVKYISFEGEGHGWRKAETIRTALEAELSWFGEIFGF</sequence>
<dbReference type="SUPFAM" id="SSF63829">
    <property type="entry name" value="Calcium-dependent phosphotriesterase"/>
    <property type="match status" value="1"/>
</dbReference>
<dbReference type="Pfam" id="PF00326">
    <property type="entry name" value="Peptidase_S9"/>
    <property type="match status" value="1"/>
</dbReference>
<dbReference type="InterPro" id="IPR029058">
    <property type="entry name" value="AB_hydrolase_fold"/>
</dbReference>
<gene>
    <name evidence="2" type="ORF">Clacol_009415</name>
</gene>
<protein>
    <recommendedName>
        <fullName evidence="1">Peptidase S9 prolyl oligopeptidase catalytic domain-containing protein</fullName>
    </recommendedName>
</protein>
<feature type="domain" description="Peptidase S9 prolyl oligopeptidase catalytic" evidence="1">
    <location>
        <begin position="444"/>
        <end position="646"/>
    </location>
</feature>
<dbReference type="EMBL" id="BPWL01000010">
    <property type="protein sequence ID" value="GJJ15140.1"/>
    <property type="molecule type" value="Genomic_DNA"/>
</dbReference>
<reference evidence="2" key="1">
    <citation type="submission" date="2021-10" db="EMBL/GenBank/DDBJ databases">
        <title>De novo Genome Assembly of Clathrus columnatus (Basidiomycota, Fungi) Using Illumina and Nanopore Sequence Data.</title>
        <authorList>
            <person name="Ogiso-Tanaka E."/>
            <person name="Itagaki H."/>
            <person name="Hosoya T."/>
            <person name="Hosaka K."/>
        </authorList>
    </citation>
    <scope>NUCLEOTIDE SEQUENCE</scope>
    <source>
        <strain evidence="2">MO-923</strain>
    </source>
</reference>
<dbReference type="Gene3D" id="3.40.50.1820">
    <property type="entry name" value="alpha/beta hydrolase"/>
    <property type="match status" value="1"/>
</dbReference>
<keyword evidence="3" id="KW-1185">Reference proteome</keyword>
<proteinExistence type="predicted"/>
<name>A0AAV5AQR3_9AGAM</name>
<dbReference type="Proteomes" id="UP001050691">
    <property type="component" value="Unassembled WGS sequence"/>
</dbReference>
<comment type="caution">
    <text evidence="2">The sequence shown here is derived from an EMBL/GenBank/DDBJ whole genome shotgun (WGS) entry which is preliminary data.</text>
</comment>
<dbReference type="GO" id="GO:0008236">
    <property type="term" value="F:serine-type peptidase activity"/>
    <property type="evidence" value="ECO:0007669"/>
    <property type="project" value="InterPro"/>
</dbReference>
<dbReference type="PANTHER" id="PTHR43056">
    <property type="entry name" value="PEPTIDASE S9 PROLYL OLIGOPEPTIDASE"/>
    <property type="match status" value="1"/>
</dbReference>
<dbReference type="InterPro" id="IPR050585">
    <property type="entry name" value="Xaa-Pro_dipeptidyl-ppase/CocE"/>
</dbReference>
<dbReference type="AlphaFoldDB" id="A0AAV5AQR3"/>
<organism evidence="2 3">
    <name type="scientific">Clathrus columnatus</name>
    <dbReference type="NCBI Taxonomy" id="1419009"/>
    <lineage>
        <taxon>Eukaryota</taxon>
        <taxon>Fungi</taxon>
        <taxon>Dikarya</taxon>
        <taxon>Basidiomycota</taxon>
        <taxon>Agaricomycotina</taxon>
        <taxon>Agaricomycetes</taxon>
        <taxon>Phallomycetidae</taxon>
        <taxon>Phallales</taxon>
        <taxon>Clathraceae</taxon>
        <taxon>Clathrus</taxon>
    </lineage>
</organism>
<dbReference type="GO" id="GO:0006508">
    <property type="term" value="P:proteolysis"/>
    <property type="evidence" value="ECO:0007669"/>
    <property type="project" value="InterPro"/>
</dbReference>
<dbReference type="PANTHER" id="PTHR43056:SF5">
    <property type="entry name" value="PEPTIDASE S9 PROLYL OLIGOPEPTIDASE CATALYTIC DOMAIN-CONTAINING PROTEIN"/>
    <property type="match status" value="1"/>
</dbReference>